<name>A0A6J6BGX8_9ZZZZ</name>
<dbReference type="Pfam" id="PF10410">
    <property type="entry name" value="DnaB_bind"/>
    <property type="match status" value="1"/>
</dbReference>
<evidence type="ECO:0000259" key="14">
    <source>
        <dbReference type="PROSITE" id="PS50880"/>
    </source>
</evidence>
<dbReference type="InterPro" id="IPR002694">
    <property type="entry name" value="Znf_CHC2"/>
</dbReference>
<dbReference type="CDD" id="cd03364">
    <property type="entry name" value="TOPRIM_DnaG_primases"/>
    <property type="match status" value="1"/>
</dbReference>
<dbReference type="InterPro" id="IPR019475">
    <property type="entry name" value="DNA_primase_DnaB-bd"/>
</dbReference>
<dbReference type="GO" id="GO:0008270">
    <property type="term" value="F:zinc ion binding"/>
    <property type="evidence" value="ECO:0007669"/>
    <property type="project" value="UniProtKB-KW"/>
</dbReference>
<dbReference type="InterPro" id="IPR034151">
    <property type="entry name" value="TOPRIM_DnaG_bac"/>
</dbReference>
<evidence type="ECO:0000256" key="13">
    <source>
        <dbReference type="SAM" id="MobiDB-lite"/>
    </source>
</evidence>
<dbReference type="PIRSF" id="PIRSF002811">
    <property type="entry name" value="DnaG"/>
    <property type="match status" value="1"/>
</dbReference>
<keyword evidence="2" id="KW-0240">DNA-directed RNA polymerase</keyword>
<dbReference type="InterPro" id="IPR037068">
    <property type="entry name" value="DNA_primase_core_N_sf"/>
</dbReference>
<dbReference type="Pfam" id="PF08275">
    <property type="entry name" value="DNAG_N"/>
    <property type="match status" value="1"/>
</dbReference>
<dbReference type="Gene3D" id="3.90.980.10">
    <property type="entry name" value="DNA primase, catalytic core, N-terminal domain"/>
    <property type="match status" value="1"/>
</dbReference>
<gene>
    <name evidence="15" type="ORF">UFOPK1358_00855</name>
</gene>
<evidence type="ECO:0000256" key="3">
    <source>
        <dbReference type="ARBA" id="ARBA00022515"/>
    </source>
</evidence>
<dbReference type="Gene3D" id="3.90.580.10">
    <property type="entry name" value="Zinc finger, CHC2-type domain"/>
    <property type="match status" value="1"/>
</dbReference>
<dbReference type="GO" id="GO:0003677">
    <property type="term" value="F:DNA binding"/>
    <property type="evidence" value="ECO:0007669"/>
    <property type="project" value="UniProtKB-KW"/>
</dbReference>
<sequence>MGGAVGILDEDIGRVRESTDIVAVISQYTQLKRVGQRWSGLCPFHSEKSPSFSVNSSEGLYHCFGCKASGDAITFLREKEGLDFVGAVEMLANKAGITLRYTDHDEGEGRKHHARLFEVTEAAATWYQERLKSSPDAAAARSYLRGRGFTAEEVAHYRIGWAPDGWDLMVKALKISRADLESSGLGFQNKAGRLQDFFRARILFPIMDERSRVIGFGGRKMPDSEGAKYQNSRDNELYHKSKALYGLNWAKADAVNAGEIVICEGYTDVIGFGRAGIPRAIATCGTALTEEHVKMLKRFTRRLVLAYDADDAGQAAADRVYAWERTHDIEVAVVALPEGTDPDELARTSPELLQEAVRSARPFLDFRVDRVLAGADFRSAEARTRAADAALEVVAEHPDELVRDQYVMQVADTCRVDAGLLRERLKKVRAQPRAQKQAEAPHGRNRSTRQAGSDRSDRPDSWSTGEPMPQEQPDQGGGGPPEFADSAGTGVPEPPEAVRDGAETEALRLALQHPELVQAFLQPELFTHPTVRQAYELIGTQESLALVVSSAPPEVAALLVRLSVEPSEAESLDVLGRLATEVGRSVLRELEAEARSSPDPLAYAASITWLKVTLDQLRSPKAEVEILSQSLAWLADRRRVTEQG</sequence>
<evidence type="ECO:0000256" key="2">
    <source>
        <dbReference type="ARBA" id="ARBA00022478"/>
    </source>
</evidence>
<keyword evidence="11" id="KW-0238">DNA-binding</keyword>
<keyword evidence="8" id="KW-0863">Zinc-finger</keyword>
<dbReference type="InterPro" id="IPR006171">
    <property type="entry name" value="TOPRIM_dom"/>
</dbReference>
<dbReference type="NCBIfam" id="TIGR01391">
    <property type="entry name" value="dnaG"/>
    <property type="match status" value="1"/>
</dbReference>
<dbReference type="PROSITE" id="PS50880">
    <property type="entry name" value="TOPRIM"/>
    <property type="match status" value="1"/>
</dbReference>
<protein>
    <submittedName>
        <fullName evidence="15">Unannotated protein</fullName>
    </submittedName>
</protein>
<dbReference type="GO" id="GO:0003899">
    <property type="term" value="F:DNA-directed RNA polymerase activity"/>
    <property type="evidence" value="ECO:0007669"/>
    <property type="project" value="InterPro"/>
</dbReference>
<keyword evidence="5" id="KW-0548">Nucleotidyltransferase</keyword>
<keyword evidence="9" id="KW-0862">Zinc</keyword>
<dbReference type="GO" id="GO:1990077">
    <property type="term" value="C:primosome complex"/>
    <property type="evidence" value="ECO:0007669"/>
    <property type="project" value="UniProtKB-KW"/>
</dbReference>
<dbReference type="Gene3D" id="3.40.1360.10">
    <property type="match status" value="1"/>
</dbReference>
<evidence type="ECO:0000256" key="1">
    <source>
        <dbReference type="ARBA" id="ARBA00001947"/>
    </source>
</evidence>
<dbReference type="PANTHER" id="PTHR30313">
    <property type="entry name" value="DNA PRIMASE"/>
    <property type="match status" value="1"/>
</dbReference>
<feature type="domain" description="Toprim" evidence="14">
    <location>
        <begin position="258"/>
        <end position="339"/>
    </location>
</feature>
<dbReference type="InterPro" id="IPR036977">
    <property type="entry name" value="DNA_primase_Znf_CHC2"/>
</dbReference>
<keyword evidence="12" id="KW-0804">Transcription</keyword>
<feature type="region of interest" description="Disordered" evidence="13">
    <location>
        <begin position="427"/>
        <end position="501"/>
    </location>
</feature>
<evidence type="ECO:0000256" key="12">
    <source>
        <dbReference type="ARBA" id="ARBA00023163"/>
    </source>
</evidence>
<dbReference type="InterPro" id="IPR030846">
    <property type="entry name" value="DnaG_bac"/>
</dbReference>
<feature type="compositionally biased region" description="Low complexity" evidence="13">
    <location>
        <begin position="465"/>
        <end position="474"/>
    </location>
</feature>
<dbReference type="Pfam" id="PF01807">
    <property type="entry name" value="Zn_ribbon_DnaG"/>
    <property type="match status" value="1"/>
</dbReference>
<dbReference type="GO" id="GO:0005737">
    <property type="term" value="C:cytoplasm"/>
    <property type="evidence" value="ECO:0007669"/>
    <property type="project" value="TreeGrafter"/>
</dbReference>
<proteinExistence type="inferred from homology"/>
<keyword evidence="3" id="KW-0639">Primosome</keyword>
<evidence type="ECO:0000256" key="6">
    <source>
        <dbReference type="ARBA" id="ARBA00022705"/>
    </source>
</evidence>
<dbReference type="SUPFAM" id="SSF56731">
    <property type="entry name" value="DNA primase core"/>
    <property type="match status" value="1"/>
</dbReference>
<evidence type="ECO:0000256" key="7">
    <source>
        <dbReference type="ARBA" id="ARBA00022723"/>
    </source>
</evidence>
<keyword evidence="10" id="KW-0460">Magnesium</keyword>
<evidence type="ECO:0000313" key="15">
    <source>
        <dbReference type="EMBL" id="CAB4537927.1"/>
    </source>
</evidence>
<keyword evidence="4" id="KW-0808">Transferase</keyword>
<organism evidence="15">
    <name type="scientific">freshwater metagenome</name>
    <dbReference type="NCBI Taxonomy" id="449393"/>
    <lineage>
        <taxon>unclassified sequences</taxon>
        <taxon>metagenomes</taxon>
        <taxon>ecological metagenomes</taxon>
    </lineage>
</organism>
<dbReference type="EMBL" id="CAEZSF010000068">
    <property type="protein sequence ID" value="CAB4537927.1"/>
    <property type="molecule type" value="Genomic_DNA"/>
</dbReference>
<evidence type="ECO:0000256" key="4">
    <source>
        <dbReference type="ARBA" id="ARBA00022679"/>
    </source>
</evidence>
<dbReference type="Pfam" id="PF13155">
    <property type="entry name" value="Toprim_2"/>
    <property type="match status" value="1"/>
</dbReference>
<dbReference type="SUPFAM" id="SSF57783">
    <property type="entry name" value="Zinc beta-ribbon"/>
    <property type="match status" value="1"/>
</dbReference>
<evidence type="ECO:0000256" key="5">
    <source>
        <dbReference type="ARBA" id="ARBA00022695"/>
    </source>
</evidence>
<dbReference type="HAMAP" id="MF_00974">
    <property type="entry name" value="DNA_primase_DnaG"/>
    <property type="match status" value="1"/>
</dbReference>
<evidence type="ECO:0000256" key="11">
    <source>
        <dbReference type="ARBA" id="ARBA00023125"/>
    </source>
</evidence>
<dbReference type="InterPro" id="IPR006295">
    <property type="entry name" value="DNA_primase_DnaG"/>
</dbReference>
<dbReference type="InterPro" id="IPR013264">
    <property type="entry name" value="DNAG_N"/>
</dbReference>
<dbReference type="GO" id="GO:0006269">
    <property type="term" value="P:DNA replication, synthesis of primer"/>
    <property type="evidence" value="ECO:0007669"/>
    <property type="project" value="UniProtKB-KW"/>
</dbReference>
<keyword evidence="6" id="KW-0235">DNA replication</keyword>
<dbReference type="InterPro" id="IPR050219">
    <property type="entry name" value="DnaG_primase"/>
</dbReference>
<dbReference type="SMART" id="SM00493">
    <property type="entry name" value="TOPRIM"/>
    <property type="match status" value="1"/>
</dbReference>
<evidence type="ECO:0000256" key="10">
    <source>
        <dbReference type="ARBA" id="ARBA00022842"/>
    </source>
</evidence>
<reference evidence="15" key="1">
    <citation type="submission" date="2020-05" db="EMBL/GenBank/DDBJ databases">
        <authorList>
            <person name="Chiriac C."/>
            <person name="Salcher M."/>
            <person name="Ghai R."/>
            <person name="Kavagutti S V."/>
        </authorList>
    </citation>
    <scope>NUCLEOTIDE SEQUENCE</scope>
</reference>
<dbReference type="PANTHER" id="PTHR30313:SF2">
    <property type="entry name" value="DNA PRIMASE"/>
    <property type="match status" value="1"/>
</dbReference>
<evidence type="ECO:0000256" key="9">
    <source>
        <dbReference type="ARBA" id="ARBA00022833"/>
    </source>
</evidence>
<comment type="cofactor">
    <cofactor evidence="1">
        <name>Zn(2+)</name>
        <dbReference type="ChEBI" id="CHEBI:29105"/>
    </cofactor>
</comment>
<accession>A0A6J6BGX8</accession>
<evidence type="ECO:0000256" key="8">
    <source>
        <dbReference type="ARBA" id="ARBA00022771"/>
    </source>
</evidence>
<dbReference type="SMART" id="SM00400">
    <property type="entry name" value="ZnF_CHCC"/>
    <property type="match status" value="1"/>
</dbReference>
<dbReference type="AlphaFoldDB" id="A0A6J6BGX8"/>
<dbReference type="FunFam" id="3.90.580.10:FF:000001">
    <property type="entry name" value="DNA primase"/>
    <property type="match status" value="1"/>
</dbReference>
<keyword evidence="7" id="KW-0479">Metal-binding</keyword>
<dbReference type="GO" id="GO:0000428">
    <property type="term" value="C:DNA-directed RNA polymerase complex"/>
    <property type="evidence" value="ECO:0007669"/>
    <property type="project" value="UniProtKB-KW"/>
</dbReference>